<name>A0ABR3LW02_9TELE</name>
<dbReference type="EMBL" id="JAYMGO010000018">
    <property type="protein sequence ID" value="KAL1257044.1"/>
    <property type="molecule type" value="Genomic_DNA"/>
</dbReference>
<feature type="region of interest" description="Disordered" evidence="1">
    <location>
        <begin position="49"/>
        <end position="78"/>
    </location>
</feature>
<comment type="caution">
    <text evidence="2">The sequence shown here is derived from an EMBL/GenBank/DDBJ whole genome shotgun (WGS) entry which is preliminary data.</text>
</comment>
<organism evidence="2 3">
    <name type="scientific">Cirrhinus molitorella</name>
    <name type="common">mud carp</name>
    <dbReference type="NCBI Taxonomy" id="172907"/>
    <lineage>
        <taxon>Eukaryota</taxon>
        <taxon>Metazoa</taxon>
        <taxon>Chordata</taxon>
        <taxon>Craniata</taxon>
        <taxon>Vertebrata</taxon>
        <taxon>Euteleostomi</taxon>
        <taxon>Actinopterygii</taxon>
        <taxon>Neopterygii</taxon>
        <taxon>Teleostei</taxon>
        <taxon>Ostariophysi</taxon>
        <taxon>Cypriniformes</taxon>
        <taxon>Cyprinidae</taxon>
        <taxon>Labeoninae</taxon>
        <taxon>Labeonini</taxon>
        <taxon>Cirrhinus</taxon>
    </lineage>
</organism>
<keyword evidence="3" id="KW-1185">Reference proteome</keyword>
<proteinExistence type="predicted"/>
<evidence type="ECO:0000313" key="3">
    <source>
        <dbReference type="Proteomes" id="UP001558613"/>
    </source>
</evidence>
<dbReference type="Proteomes" id="UP001558613">
    <property type="component" value="Unassembled WGS sequence"/>
</dbReference>
<accession>A0ABR3LW02</accession>
<sequence length="94" mass="10634">MECVPVSAWLFFSIRAQPLALGFTLPPRAREHQFKLRLLHAQGTRWPIKTEITESPAHETPASSEGRPYHNEKPELYLPAEKEAITSILTETPA</sequence>
<evidence type="ECO:0000256" key="1">
    <source>
        <dbReference type="SAM" id="MobiDB-lite"/>
    </source>
</evidence>
<evidence type="ECO:0000313" key="2">
    <source>
        <dbReference type="EMBL" id="KAL1257044.1"/>
    </source>
</evidence>
<feature type="compositionally biased region" description="Basic and acidic residues" evidence="1">
    <location>
        <begin position="67"/>
        <end position="78"/>
    </location>
</feature>
<gene>
    <name evidence="2" type="ORF">QQF64_012589</name>
</gene>
<protein>
    <submittedName>
        <fullName evidence="2">Uncharacterized protein</fullName>
    </submittedName>
</protein>
<reference evidence="2 3" key="1">
    <citation type="submission" date="2023-09" db="EMBL/GenBank/DDBJ databases">
        <authorList>
            <person name="Wang M."/>
        </authorList>
    </citation>
    <scope>NUCLEOTIDE SEQUENCE [LARGE SCALE GENOMIC DNA]</scope>
    <source>
        <strain evidence="2">GT-2023</strain>
        <tissue evidence="2">Liver</tissue>
    </source>
</reference>